<dbReference type="EMBL" id="CAFBOV010000121">
    <property type="protein sequence ID" value="CAB4998968.1"/>
    <property type="molecule type" value="Genomic_DNA"/>
</dbReference>
<evidence type="ECO:0000313" key="2">
    <source>
        <dbReference type="EMBL" id="CAB4813272.1"/>
    </source>
</evidence>
<organism evidence="1">
    <name type="scientific">freshwater metagenome</name>
    <dbReference type="NCBI Taxonomy" id="449393"/>
    <lineage>
        <taxon>unclassified sequences</taxon>
        <taxon>metagenomes</taxon>
        <taxon>ecological metagenomes</taxon>
    </lineage>
</organism>
<proteinExistence type="predicted"/>
<protein>
    <submittedName>
        <fullName evidence="1">Unannotated protein</fullName>
    </submittedName>
</protein>
<dbReference type="EMBL" id="CAEZUN010000041">
    <property type="protein sequence ID" value="CAB4597985.1"/>
    <property type="molecule type" value="Genomic_DNA"/>
</dbReference>
<sequence length="94" mass="10139">MSFAKAARTNSSDSVVMSDAFEQTASTVANLSACVGSSSVASLDRADIALATSGKAREMIPTVSRNLHERAEPYRNTRSKPIFDCVLQLRVAFR</sequence>
<evidence type="ECO:0000313" key="1">
    <source>
        <dbReference type="EMBL" id="CAB4597985.1"/>
    </source>
</evidence>
<name>A0A6J6GGC9_9ZZZZ</name>
<reference evidence="1" key="1">
    <citation type="submission" date="2020-05" db="EMBL/GenBank/DDBJ databases">
        <authorList>
            <person name="Chiriac C."/>
            <person name="Salcher M."/>
            <person name="Ghai R."/>
            <person name="Kavagutti S V."/>
        </authorList>
    </citation>
    <scope>NUCLEOTIDE SEQUENCE</scope>
</reference>
<dbReference type="EMBL" id="CAFAAP010000214">
    <property type="protein sequence ID" value="CAB4813272.1"/>
    <property type="molecule type" value="Genomic_DNA"/>
</dbReference>
<dbReference type="AlphaFoldDB" id="A0A6J6GGC9"/>
<gene>
    <name evidence="1" type="ORF">UFOPK1826_00461</name>
    <name evidence="2" type="ORF">UFOPK3026_01252</name>
    <name evidence="3" type="ORF">UFOPK4020_00701</name>
</gene>
<accession>A0A6J6GGC9</accession>
<evidence type="ECO:0000313" key="3">
    <source>
        <dbReference type="EMBL" id="CAB4998968.1"/>
    </source>
</evidence>